<dbReference type="GO" id="GO:0005634">
    <property type="term" value="C:nucleus"/>
    <property type="evidence" value="ECO:0007669"/>
    <property type="project" value="UniProtKB-SubCell"/>
</dbReference>
<evidence type="ECO:0000259" key="2">
    <source>
        <dbReference type="Pfam" id="PF10551"/>
    </source>
</evidence>
<dbReference type="Proteomes" id="UP001153555">
    <property type="component" value="Unassembled WGS sequence"/>
</dbReference>
<evidence type="ECO:0000313" key="3">
    <source>
        <dbReference type="EMBL" id="CAA0816460.1"/>
    </source>
</evidence>
<dbReference type="GO" id="GO:0006355">
    <property type="term" value="P:regulation of DNA-templated transcription"/>
    <property type="evidence" value="ECO:0007669"/>
    <property type="project" value="UniProtKB-UniRule"/>
</dbReference>
<dbReference type="Pfam" id="PF10551">
    <property type="entry name" value="MULE"/>
    <property type="match status" value="1"/>
</dbReference>
<dbReference type="InterPro" id="IPR018289">
    <property type="entry name" value="MULE_transposase_dom"/>
</dbReference>
<keyword evidence="1" id="KW-0539">Nucleus</keyword>
<keyword evidence="1" id="KW-0479">Metal-binding</keyword>
<evidence type="ECO:0000313" key="4">
    <source>
        <dbReference type="Proteomes" id="UP001153555"/>
    </source>
</evidence>
<comment type="caution">
    <text evidence="3">The sequence shown here is derived from an EMBL/GenBank/DDBJ whole genome shotgun (WGS) entry which is preliminary data.</text>
</comment>
<organism evidence="3 4">
    <name type="scientific">Striga hermonthica</name>
    <name type="common">Purple witchweed</name>
    <name type="synonym">Buchnera hermonthica</name>
    <dbReference type="NCBI Taxonomy" id="68872"/>
    <lineage>
        <taxon>Eukaryota</taxon>
        <taxon>Viridiplantae</taxon>
        <taxon>Streptophyta</taxon>
        <taxon>Embryophyta</taxon>
        <taxon>Tracheophyta</taxon>
        <taxon>Spermatophyta</taxon>
        <taxon>Magnoliopsida</taxon>
        <taxon>eudicotyledons</taxon>
        <taxon>Gunneridae</taxon>
        <taxon>Pentapetalae</taxon>
        <taxon>asterids</taxon>
        <taxon>lamiids</taxon>
        <taxon>Lamiales</taxon>
        <taxon>Orobanchaceae</taxon>
        <taxon>Buchnereae</taxon>
        <taxon>Striga</taxon>
    </lineage>
</organism>
<keyword evidence="4" id="KW-1185">Reference proteome</keyword>
<reference evidence="3" key="1">
    <citation type="submission" date="2019-12" db="EMBL/GenBank/DDBJ databases">
        <authorList>
            <person name="Scholes J."/>
        </authorList>
    </citation>
    <scope>NUCLEOTIDE SEQUENCE</scope>
</reference>
<name>A0A9N7MVB3_STRHE</name>
<comment type="subcellular location">
    <subcellularLocation>
        <location evidence="1">Nucleus</location>
    </subcellularLocation>
</comment>
<keyword evidence="1" id="KW-0862">Zinc</keyword>
<accession>A0A9N7MVB3</accession>
<comment type="similarity">
    <text evidence="1">Belongs to the FHY3/FAR1 family.</text>
</comment>
<dbReference type="EMBL" id="CACSLK010014277">
    <property type="protein sequence ID" value="CAA0816460.1"/>
    <property type="molecule type" value="Genomic_DNA"/>
</dbReference>
<evidence type="ECO:0000256" key="1">
    <source>
        <dbReference type="RuleBase" id="RU367018"/>
    </source>
</evidence>
<proteinExistence type="inferred from homology"/>
<keyword evidence="1" id="KW-0863">Zinc-finger</keyword>
<dbReference type="OrthoDB" id="1938913at2759"/>
<sequence>MDEASVNGEHPPLFTAMTEYVGRTGRVLPGDKPLQPAFGMEFESYEDVYFFYNCYARHSYKSHWAVGVGSKRPVAENGGGKIRLFRTVVVDEVDARVLDLDEAGIGAKLSLEKGYAREMVDFFTRMQLGDPSFFYVMDVNGRGCSMNVFWAEGKCRAAYGYFGDVVFIDAKALVGRYKIPLVVFTGVNHHGQTLPLGCGLVLGQTVDSFVWLLRAWLTYMVGRTPKTVITSWFEFLQAAVAEVLPRAFHCLDLRNIVDMVLSEFKVFEEFDAIRKAFTGAVFHSLCENEFEAAWEEMVQRHGLSSCDSIKALYEERKRWAPVYLKEVFLAVMFPVKKKGAVDFTFREMLEPGYFPPRISWQLRACYI</sequence>
<comment type="function">
    <text evidence="1">Putative transcription activator involved in regulating light control of development.</text>
</comment>
<feature type="domain" description="MULE transposase" evidence="2">
    <location>
        <begin position="165"/>
        <end position="257"/>
    </location>
</feature>
<protein>
    <recommendedName>
        <fullName evidence="1">Protein FAR1-RELATED SEQUENCE</fullName>
    </recommendedName>
</protein>
<dbReference type="AlphaFoldDB" id="A0A9N7MVB3"/>
<gene>
    <name evidence="3" type="ORF">SHERM_16326</name>
</gene>
<dbReference type="GO" id="GO:0008270">
    <property type="term" value="F:zinc ion binding"/>
    <property type="evidence" value="ECO:0007669"/>
    <property type="project" value="UniProtKB-UniRule"/>
</dbReference>
<dbReference type="PANTHER" id="PTHR31669">
    <property type="entry name" value="PROTEIN FAR1-RELATED SEQUENCE 10-RELATED"/>
    <property type="match status" value="1"/>
</dbReference>
<dbReference type="InterPro" id="IPR031052">
    <property type="entry name" value="FHY3/FAR1"/>
</dbReference>
<dbReference type="PANTHER" id="PTHR31669:SF236">
    <property type="entry name" value="PROTEIN FAR1-RELATED SEQUENCE"/>
    <property type="match status" value="1"/>
</dbReference>